<dbReference type="GO" id="GO:0090110">
    <property type="term" value="P:COPII-coated vesicle cargo loading"/>
    <property type="evidence" value="ECO:0000318"/>
    <property type="project" value="GO_Central"/>
</dbReference>
<keyword evidence="10" id="KW-0175">Coiled coil</keyword>
<dbReference type="KEGG" id="cel:CELE_T01G1.3"/>
<dbReference type="PROSITE" id="PS50294">
    <property type="entry name" value="WD_REPEATS_REGION"/>
    <property type="match status" value="1"/>
</dbReference>
<protein>
    <submittedName>
        <fullName evidence="12">WD_REPEATS_REGION domain-containing protein</fullName>
    </submittedName>
</protein>
<dbReference type="Gene3D" id="1.20.940.10">
    <property type="entry name" value="Functional domain of the splicing factor Prp18"/>
    <property type="match status" value="1"/>
</dbReference>
<organism evidence="12 13">
    <name type="scientific">Caenorhabditis elegans</name>
    <dbReference type="NCBI Taxonomy" id="6239"/>
    <lineage>
        <taxon>Eukaryota</taxon>
        <taxon>Metazoa</taxon>
        <taxon>Ecdysozoa</taxon>
        <taxon>Nematoda</taxon>
        <taxon>Chromadorea</taxon>
        <taxon>Rhabditida</taxon>
        <taxon>Rhabditina</taxon>
        <taxon>Rhabditomorpha</taxon>
        <taxon>Rhabditoidea</taxon>
        <taxon>Rhabditidae</taxon>
        <taxon>Peloderinae</taxon>
        <taxon>Caenorhabditis</taxon>
    </lineage>
</organism>
<evidence type="ECO:0000313" key="14">
    <source>
        <dbReference type="WormBase" id="T01G1.3"/>
    </source>
</evidence>
<dbReference type="Gene3D" id="1.25.40.1030">
    <property type="match status" value="1"/>
</dbReference>
<dbReference type="Reactome" id="R-CEL-204005">
    <property type="pathway name" value="COPII-mediated vesicle transport"/>
</dbReference>
<keyword evidence="8" id="KW-0653">Protein transport</keyword>
<proteinExistence type="evidence at protein level"/>
<evidence type="ECO:0000256" key="4">
    <source>
        <dbReference type="ARBA" id="ARBA00022574"/>
    </source>
</evidence>
<dbReference type="GO" id="GO:0007029">
    <property type="term" value="P:endoplasmic reticulum organization"/>
    <property type="evidence" value="ECO:0000318"/>
    <property type="project" value="GO_Central"/>
</dbReference>
<dbReference type="eggNOG" id="KOG0307">
    <property type="taxonomic scope" value="Eukaryota"/>
</dbReference>
<dbReference type="Proteomes" id="UP000001940">
    <property type="component" value="Chromosome IV"/>
</dbReference>
<dbReference type="SMART" id="SM00320">
    <property type="entry name" value="WD40"/>
    <property type="match status" value="4"/>
</dbReference>
<dbReference type="FunCoup" id="G5EFY6">
    <property type="interactions" value="2277"/>
</dbReference>
<reference evidence="12 13" key="1">
    <citation type="journal article" date="1998" name="Science">
        <title>Genome sequence of the nematode C. elegans: a platform for investigating biology.</title>
        <authorList>
            <consortium name="The C. elegans sequencing consortium"/>
            <person name="Sulson J.E."/>
            <person name="Waterston R."/>
        </authorList>
    </citation>
    <scope>NUCLEOTIDE SEQUENCE [LARGE SCALE GENOMIC DNA]</scope>
    <source>
        <strain evidence="12 13">Bristol N2</strain>
    </source>
</reference>
<evidence type="ECO:0000256" key="5">
    <source>
        <dbReference type="ARBA" id="ARBA00022737"/>
    </source>
</evidence>
<comment type="subcellular location">
    <subcellularLocation>
        <location evidence="1">Endoplasmic reticulum</location>
    </subcellularLocation>
</comment>
<dbReference type="PaxDb" id="6239-T01G1.3"/>
<dbReference type="PANTHER" id="PTHR13923:SF11">
    <property type="entry name" value="SECRETORY 31, ISOFORM D"/>
    <property type="match status" value="1"/>
</dbReference>
<dbReference type="PROSITE" id="PS50082">
    <property type="entry name" value="WD_REPEATS_2"/>
    <property type="match status" value="2"/>
</dbReference>
<name>G5EFY6_CAEEL</name>
<dbReference type="STRING" id="6239.T01G1.3.3"/>
<dbReference type="WormBase" id="T01G1.3">
    <property type="protein sequence ID" value="CE16320"/>
    <property type="gene ID" value="WBGene00011338"/>
    <property type="gene designation" value="sec-31"/>
</dbReference>
<keyword evidence="7" id="KW-0931">ER-Golgi transport</keyword>
<evidence type="ECO:0007829" key="15">
    <source>
        <dbReference type="PeptideAtlas" id="G5EFY6"/>
    </source>
</evidence>
<dbReference type="PIR" id="T23031">
    <property type="entry name" value="T23031"/>
</dbReference>
<dbReference type="Pfam" id="PF00400">
    <property type="entry name" value="WD40"/>
    <property type="match status" value="2"/>
</dbReference>
<dbReference type="OrthoDB" id="542917at2759"/>
<dbReference type="SUPFAM" id="SSF50978">
    <property type="entry name" value="WD40 repeat-like"/>
    <property type="match status" value="1"/>
</dbReference>
<keyword evidence="15" id="KW-1267">Proteomics identification</keyword>
<dbReference type="AlphaFoldDB" id="G5EFY6"/>
<comment type="similarity">
    <text evidence="2">Belongs to the WD repeat SEC31 family.</text>
</comment>
<dbReference type="CTD" id="178060"/>
<evidence type="ECO:0000313" key="13">
    <source>
        <dbReference type="Proteomes" id="UP000001940"/>
    </source>
</evidence>
<evidence type="ECO:0000256" key="1">
    <source>
        <dbReference type="ARBA" id="ARBA00004240"/>
    </source>
</evidence>
<keyword evidence="5" id="KW-0677">Repeat</keyword>
<dbReference type="AGR" id="WB:WBGene00011338"/>
<dbReference type="SMR" id="G5EFY6"/>
<feature type="repeat" description="WD" evidence="9">
    <location>
        <begin position="252"/>
        <end position="294"/>
    </location>
</feature>
<evidence type="ECO:0000256" key="6">
    <source>
        <dbReference type="ARBA" id="ARBA00022824"/>
    </source>
</evidence>
<dbReference type="HOGENOM" id="CLU_003033_0_0_1"/>
<evidence type="ECO:0000313" key="12">
    <source>
        <dbReference type="EMBL" id="CAB07274.1"/>
    </source>
</evidence>
<evidence type="ECO:0000256" key="11">
    <source>
        <dbReference type="SAM" id="MobiDB-lite"/>
    </source>
</evidence>
<evidence type="ECO:0000256" key="8">
    <source>
        <dbReference type="ARBA" id="ARBA00022927"/>
    </source>
</evidence>
<keyword evidence="3" id="KW-0813">Transport</keyword>
<dbReference type="GO" id="GO:0015031">
    <property type="term" value="P:protein transport"/>
    <property type="evidence" value="ECO:0007669"/>
    <property type="project" value="UniProtKB-KW"/>
</dbReference>
<keyword evidence="6" id="KW-0256">Endoplasmic reticulum</keyword>
<feature type="repeat" description="WD" evidence="9">
    <location>
        <begin position="117"/>
        <end position="149"/>
    </location>
</feature>
<dbReference type="InterPro" id="IPR036322">
    <property type="entry name" value="WD40_repeat_dom_sf"/>
</dbReference>
<dbReference type="Bgee" id="WBGene00011338">
    <property type="expression patterns" value="Expressed in germ line (C elegans) and 4 other cell types or tissues"/>
</dbReference>
<dbReference type="OMA" id="SNIAPMP"/>
<dbReference type="PhylomeDB" id="G5EFY6"/>
<dbReference type="RefSeq" id="NP_502144.1">
    <property type="nucleotide sequence ID" value="NM_069743.7"/>
</dbReference>
<evidence type="ECO:0000256" key="2">
    <source>
        <dbReference type="ARBA" id="ARBA00009358"/>
    </source>
</evidence>
<keyword evidence="4 9" id="KW-0853">WD repeat</keyword>
<dbReference type="InterPro" id="IPR015943">
    <property type="entry name" value="WD40/YVTN_repeat-like_dom_sf"/>
</dbReference>
<evidence type="ECO:0000256" key="7">
    <source>
        <dbReference type="ARBA" id="ARBA00022892"/>
    </source>
</evidence>
<dbReference type="GO" id="GO:0005198">
    <property type="term" value="F:structural molecule activity"/>
    <property type="evidence" value="ECO:0000318"/>
    <property type="project" value="GO_Central"/>
</dbReference>
<feature type="region of interest" description="Disordered" evidence="11">
    <location>
        <begin position="477"/>
        <end position="499"/>
    </location>
</feature>
<dbReference type="InterPro" id="IPR040251">
    <property type="entry name" value="SEC31-like"/>
</dbReference>
<dbReference type="GO" id="GO:0070971">
    <property type="term" value="C:endoplasmic reticulum exit site"/>
    <property type="evidence" value="ECO:0000318"/>
    <property type="project" value="GO_Central"/>
</dbReference>
<dbReference type="InParanoid" id="G5EFY6"/>
<evidence type="ECO:0000256" key="10">
    <source>
        <dbReference type="SAM" id="Coils"/>
    </source>
</evidence>
<dbReference type="PeptideAtlas" id="G5EFY6"/>
<evidence type="ECO:0000256" key="3">
    <source>
        <dbReference type="ARBA" id="ARBA00022448"/>
    </source>
</evidence>
<accession>G5EFY6</accession>
<evidence type="ECO:0000256" key="9">
    <source>
        <dbReference type="PROSITE-ProRule" id="PRU00221"/>
    </source>
</evidence>
<keyword evidence="13" id="KW-1185">Reference proteome</keyword>
<feature type="coiled-coil region" evidence="10">
    <location>
        <begin position="990"/>
        <end position="1017"/>
    </location>
</feature>
<dbReference type="GO" id="GO:0030127">
    <property type="term" value="C:COPII vesicle coat"/>
    <property type="evidence" value="ECO:0000318"/>
    <property type="project" value="GO_Central"/>
</dbReference>
<dbReference type="GeneID" id="178060"/>
<gene>
    <name evidence="12 14" type="primary">sec-31</name>
    <name evidence="12" type="ORF">CELE_T01G1.3</name>
    <name evidence="14" type="ORF">T01G1.3</name>
</gene>
<sequence>MSSKLYSRSGVFVWSPRGIQKKGLIVADFAQFFDPTATSIEPKIDFLPASEIYEKSNLAPNVSHATNYRFNELAWTSLCSDAHPNGIIAGGTEDGTVVFFDADKFIKNQSLEVLLSRRDHHGHVLTIDVSRDGRWMASGGGSGQILLWDCANLKTPFSPGSPNFPDQVKLLRWNLKNESVFASISSRRVSFWDLRRNGSPVLEFAEIPGCDWSSLSWNPSDASQLIVSSQSQHASVIQKWDSRFTSTPVKEYRHHNMGITSVDWNKADDRLVISSGCDGQVVIWNHETSEVLGGVGSLQGDWIRNVKWNEEEPSQFAIQYFQHPVQISSLTSLGSPQPGADVLAARISDQFVPAWHRAPLIGSSIALGGRLATFWKSYDAMTQQWHHNVEIETIVPENDVGVNDIAQYLHIKDDKRNLGWYLHERAYAPSSDTSEEADLTRKVWLILLALQEGAGRTKMLNYLGLVESQDEEFSEKNAASAVSNPNIQPTAIPDRSARSTSVVSGADTDIDIPEVTVIERCSSVNWSTLDNSGWDLLLHTIRQDHLEVIRVLISSNQHVAAMMYAAQHETDHLAMILDDYNKKFNNSSPLSSIILALSSSSSANKTEITPSKQSSEQEVSQQIGSILQTFPDQKWSELLGFIIAHESNATDIRLAAKCIGKRWLEQGKPLRACIAFLIAGDIDHLLLANTSFTLVDRLKQALILHQVSKGAKYSDGLEKLIMNFANELLIQGAGSVAWNLVKWSQNGSAEMQELQWTCYNVAGGRDCTGDQPPFNPFDVALPRAQQPPIVQPTRTYQQPAPIPPPNLVNGFNPYNPSHSQCPPPPMDYSNNRRNSNLTPMPPSSTFYQTPSWDHKPPPTMPANMPPSKPVAPVTPGWNDPPPMALKPTTVAQPKQNVMEINWKPIETAQAPGGMMTGQQLNGFAGGYQNVMTNGIQGMSIHNQQSSAASSAFPSPNSYQQRPASAASVVAPAPIQLSPEDEKIIEPINTLAQCIIENARIQARMEKAQDLRTRIQAELSPRLAANRLSPESKQHLTHMAYFVSMRQIREAQAVVAQMARNSGDFVEISSFLPALKSLLSLASH</sequence>
<dbReference type="IntAct" id="G5EFY6">
    <property type="interactions" value="3"/>
</dbReference>
<dbReference type="EMBL" id="BX284604">
    <property type="protein sequence ID" value="CAB07274.1"/>
    <property type="molecule type" value="Genomic_DNA"/>
</dbReference>
<dbReference type="Gene3D" id="2.130.10.10">
    <property type="entry name" value="YVTN repeat-like/Quinoprotein amine dehydrogenase"/>
    <property type="match status" value="1"/>
</dbReference>
<feature type="compositionally biased region" description="Polar residues" evidence="11">
    <location>
        <begin position="480"/>
        <end position="489"/>
    </location>
</feature>
<dbReference type="InterPro" id="IPR001680">
    <property type="entry name" value="WD40_rpt"/>
</dbReference>
<dbReference type="PANTHER" id="PTHR13923">
    <property type="entry name" value="SEC31-RELATED PROTEIN"/>
    <property type="match status" value="1"/>
</dbReference>